<feature type="region of interest" description="Disordered" evidence="1">
    <location>
        <begin position="36"/>
        <end position="159"/>
    </location>
</feature>
<evidence type="ECO:0000313" key="2">
    <source>
        <dbReference type="EMBL" id="CAD7227408.1"/>
    </source>
</evidence>
<feature type="compositionally biased region" description="Acidic residues" evidence="1">
    <location>
        <begin position="113"/>
        <end position="127"/>
    </location>
</feature>
<accession>A0A7R8ZMS4</accession>
<dbReference type="AlphaFoldDB" id="A0A7R8ZMS4"/>
<feature type="region of interest" description="Disordered" evidence="1">
    <location>
        <begin position="1"/>
        <end position="24"/>
    </location>
</feature>
<feature type="compositionally biased region" description="Pro residues" evidence="1">
    <location>
        <begin position="100"/>
        <end position="109"/>
    </location>
</feature>
<proteinExistence type="predicted"/>
<sequence>MAGVPEPVQPEGAEESSDSSEETAVVLALGSDSLLSGAESSVEGEAVSAPPVGMSGAALTDRDPDCEKEEEDKLDDHTQECSTSDTGGSGLFPRASTPCPALPSPPRAPSPSLEEEMGNTLEEEEEEGKSGASSPQPTTAETSASSAVTVPSTLPPELAKKFRILRKIGEGWLKKPCI</sequence>
<reference evidence="2" key="1">
    <citation type="submission" date="2020-11" db="EMBL/GenBank/DDBJ databases">
        <authorList>
            <person name="Tran Van P."/>
        </authorList>
    </citation>
    <scope>NUCLEOTIDE SEQUENCE</scope>
</reference>
<name>A0A7R8ZMS4_9CRUS</name>
<feature type="compositionally biased region" description="Acidic residues" evidence="1">
    <location>
        <begin position="12"/>
        <end position="21"/>
    </location>
</feature>
<dbReference type="EMBL" id="OB661127">
    <property type="protein sequence ID" value="CAD7227408.1"/>
    <property type="molecule type" value="Genomic_DNA"/>
</dbReference>
<feature type="compositionally biased region" description="Low complexity" evidence="1">
    <location>
        <begin position="132"/>
        <end position="152"/>
    </location>
</feature>
<organism evidence="2">
    <name type="scientific">Cyprideis torosa</name>
    <dbReference type="NCBI Taxonomy" id="163714"/>
    <lineage>
        <taxon>Eukaryota</taxon>
        <taxon>Metazoa</taxon>
        <taxon>Ecdysozoa</taxon>
        <taxon>Arthropoda</taxon>
        <taxon>Crustacea</taxon>
        <taxon>Oligostraca</taxon>
        <taxon>Ostracoda</taxon>
        <taxon>Podocopa</taxon>
        <taxon>Podocopida</taxon>
        <taxon>Cytherocopina</taxon>
        <taxon>Cytheroidea</taxon>
        <taxon>Cytherideidae</taxon>
        <taxon>Cyprideis</taxon>
    </lineage>
</organism>
<gene>
    <name evidence="2" type="ORF">CTOB1V02_LOCUS5315</name>
</gene>
<evidence type="ECO:0000256" key="1">
    <source>
        <dbReference type="SAM" id="MobiDB-lite"/>
    </source>
</evidence>
<protein>
    <submittedName>
        <fullName evidence="2">Uncharacterized protein</fullName>
    </submittedName>
</protein>